<feature type="domain" description="RCK C-terminal" evidence="9">
    <location>
        <begin position="260"/>
        <end position="344"/>
    </location>
</feature>
<feature type="transmembrane region" description="Helical" evidence="8">
    <location>
        <begin position="6"/>
        <end position="22"/>
    </location>
</feature>
<evidence type="ECO:0000256" key="8">
    <source>
        <dbReference type="SAM" id="Phobius"/>
    </source>
</evidence>
<dbReference type="InterPro" id="IPR006512">
    <property type="entry name" value="YidE_YbjL"/>
</dbReference>
<dbReference type="GO" id="GO:0005886">
    <property type="term" value="C:plasma membrane"/>
    <property type="evidence" value="ECO:0007669"/>
    <property type="project" value="UniProtKB-SubCell"/>
</dbReference>
<dbReference type="Pfam" id="PF06826">
    <property type="entry name" value="Asp-Al_Ex"/>
    <property type="match status" value="2"/>
</dbReference>
<evidence type="ECO:0000256" key="7">
    <source>
        <dbReference type="ARBA" id="ARBA00023136"/>
    </source>
</evidence>
<evidence type="ECO:0000256" key="3">
    <source>
        <dbReference type="ARBA" id="ARBA00022448"/>
    </source>
</evidence>
<dbReference type="eggNOG" id="COG2985">
    <property type="taxonomic scope" value="Bacteria"/>
</dbReference>
<dbReference type="EMBL" id="CP001816">
    <property type="protein sequence ID" value="ACZ11056.1"/>
    <property type="molecule type" value="Genomic_DNA"/>
</dbReference>
<reference evidence="11" key="1">
    <citation type="submission" date="2009-11" db="EMBL/GenBank/DDBJ databases">
        <title>The complete genome of Sulfurospirillum deleyianum DSM 6946.</title>
        <authorList>
            <consortium name="US DOE Joint Genome Institute (JGI-PGF)"/>
            <person name="Lucas S."/>
            <person name="Copeland A."/>
            <person name="Lapidus A."/>
            <person name="Glavina del Rio T."/>
            <person name="Dalin E."/>
            <person name="Tice H."/>
            <person name="Bruce D."/>
            <person name="Goodwin L."/>
            <person name="Pitluck S."/>
            <person name="Kyrpides N."/>
            <person name="Mavromatis K."/>
            <person name="Ivanova N."/>
            <person name="Ovchinnikova G."/>
            <person name="Munk A.C."/>
            <person name="Lu M."/>
            <person name="Brettin T."/>
            <person name="Detter J.C."/>
            <person name="Han C."/>
            <person name="Tapia R."/>
            <person name="Larimer F."/>
            <person name="Land M."/>
            <person name="Hauser L."/>
            <person name="Markowitz V."/>
            <person name="Cheng J.F."/>
            <person name="Hugenholtz P."/>
            <person name="Woyke T."/>
            <person name="Wu D."/>
            <person name="Aumann P."/>
            <person name="Schneider S."/>
            <person name="Lang E."/>
            <person name="Spring S."/>
            <person name="Klenk H.P."/>
            <person name="Eisen J.A."/>
        </authorList>
    </citation>
    <scope>NUCLEOTIDE SEQUENCE [LARGE SCALE GENOMIC DNA]</scope>
    <source>
        <strain evidence="11">ATCC 51133 / DSM 6946 / 5175</strain>
    </source>
</reference>
<organism evidence="10 11">
    <name type="scientific">Sulfurospirillum deleyianum (strain ATCC 51133 / DSM 6946 / 5175)</name>
    <dbReference type="NCBI Taxonomy" id="525898"/>
    <lineage>
        <taxon>Bacteria</taxon>
        <taxon>Pseudomonadati</taxon>
        <taxon>Campylobacterota</taxon>
        <taxon>Epsilonproteobacteria</taxon>
        <taxon>Campylobacterales</taxon>
        <taxon>Sulfurospirillaceae</taxon>
        <taxon>Sulfurospirillum</taxon>
    </lineage>
</organism>
<dbReference type="HOGENOM" id="CLU_035023_3_0_7"/>
<evidence type="ECO:0000256" key="1">
    <source>
        <dbReference type="ARBA" id="ARBA00004651"/>
    </source>
</evidence>
<comment type="similarity">
    <text evidence="2">Belongs to the AAE transporter (TC 2.A.81) family.</text>
</comment>
<dbReference type="PANTHER" id="PTHR30445">
    <property type="entry name" value="K(+)_H(+) ANTIPORTER SUBUNIT KHTT"/>
    <property type="match status" value="1"/>
</dbReference>
<dbReference type="KEGG" id="sdl:Sdel_0018"/>
<evidence type="ECO:0000256" key="4">
    <source>
        <dbReference type="ARBA" id="ARBA00022475"/>
    </source>
</evidence>
<dbReference type="STRING" id="525898.Sdel_0018"/>
<evidence type="ECO:0000313" key="10">
    <source>
        <dbReference type="EMBL" id="ACZ11056.1"/>
    </source>
</evidence>
<feature type="transmembrane region" description="Helical" evidence="8">
    <location>
        <begin position="505"/>
        <end position="526"/>
    </location>
</feature>
<feature type="transmembrane region" description="Helical" evidence="8">
    <location>
        <begin position="380"/>
        <end position="398"/>
    </location>
</feature>
<feature type="transmembrane region" description="Helical" evidence="8">
    <location>
        <begin position="443"/>
        <end position="462"/>
    </location>
</feature>
<feature type="transmembrane region" description="Helical" evidence="8">
    <location>
        <begin position="87"/>
        <end position="107"/>
    </location>
</feature>
<evidence type="ECO:0000256" key="5">
    <source>
        <dbReference type="ARBA" id="ARBA00022692"/>
    </source>
</evidence>
<keyword evidence="4" id="KW-1003">Cell membrane</keyword>
<evidence type="ECO:0000256" key="2">
    <source>
        <dbReference type="ARBA" id="ARBA00009854"/>
    </source>
</evidence>
<comment type="subcellular location">
    <subcellularLocation>
        <location evidence="1">Cell membrane</location>
        <topology evidence="1">Multi-pass membrane protein</topology>
    </subcellularLocation>
</comment>
<keyword evidence="11" id="KW-1185">Reference proteome</keyword>
<dbReference type="eggNOG" id="COG0569">
    <property type="taxonomic scope" value="Bacteria"/>
</dbReference>
<feature type="transmembrane region" description="Helical" evidence="8">
    <location>
        <begin position="142"/>
        <end position="162"/>
    </location>
</feature>
<dbReference type="SUPFAM" id="SSF116726">
    <property type="entry name" value="TrkA C-terminal domain-like"/>
    <property type="match status" value="1"/>
</dbReference>
<dbReference type="GO" id="GO:0006813">
    <property type="term" value="P:potassium ion transport"/>
    <property type="evidence" value="ECO:0007669"/>
    <property type="project" value="InterPro"/>
</dbReference>
<dbReference type="PROSITE" id="PS51202">
    <property type="entry name" value="RCK_C"/>
    <property type="match status" value="1"/>
</dbReference>
<dbReference type="InterPro" id="IPR006037">
    <property type="entry name" value="RCK_C"/>
</dbReference>
<feature type="transmembrane region" description="Helical" evidence="8">
    <location>
        <begin position="354"/>
        <end position="374"/>
    </location>
</feature>
<keyword evidence="3" id="KW-0813">Transport</keyword>
<keyword evidence="6 8" id="KW-1133">Transmembrane helix</keyword>
<evidence type="ECO:0000259" key="9">
    <source>
        <dbReference type="PROSITE" id="PS51202"/>
    </source>
</evidence>
<protein>
    <submittedName>
        <fullName evidence="10">YidE/YbjL duplication</fullName>
    </submittedName>
</protein>
<feature type="transmembrane region" description="Helical" evidence="8">
    <location>
        <begin position="29"/>
        <end position="48"/>
    </location>
</feature>
<gene>
    <name evidence="10" type="ordered locus">Sdel_0018</name>
</gene>
<dbReference type="InterPro" id="IPR036721">
    <property type="entry name" value="RCK_C_sf"/>
</dbReference>
<dbReference type="Proteomes" id="UP000002222">
    <property type="component" value="Chromosome"/>
</dbReference>
<keyword evidence="5 8" id="KW-0812">Transmembrane</keyword>
<name>D1B0R2_SULD5</name>
<sequence length="529" mass="57582">MSMINNEIFYLFAIISVGYILGNIKIKGFSLDVTAMLIVALIAGHYGMVISDAFQYFGLAIFIYAVGLQSGPGFFDTIKNEGLKFNLIAVVLLLMLFAIIFTCGYIFKMPRTITDGIFAGALTSVPALAAALEIKNTATTSVMFGLVYPFGIVVTVLFMRFLPVLFRVDLQKEVEAYEAAQKTRFPDIHTRNFRITNENFKTSEIKKSKIEAMTATVIERMSLDGTVEHDDDDAILHFGDVIRVAGTDEQLANLSIVLGQEIGEEHVFKDDMAVLRLLTTNKEIVGKKIGMIKELKSLRTVITKVRRAGIDIPSYPNLTLRLGDKLYVVAPEMYVEKVTKFIGNDLLKYPAADFLPISLGVVLGILLGSIPFFIPGVGAIKLSFVGGILITALVLGRLGRVGPIVWNLSPHSTTLLKTLGQLIFIATLGTNAGKYLLESLHNNGFLPIAIALGALVVSLGLVAFTCKVILKMNFIDILGVLSGAMTSTPSLTMANNMTKTDYPSIAYAAVYPLGLVLVIVLAQLGMKIM</sequence>
<dbReference type="PANTHER" id="PTHR30445:SF3">
    <property type="entry name" value="TRANSPORT PROTEIN YIDE-RELATED"/>
    <property type="match status" value="1"/>
</dbReference>
<evidence type="ECO:0000313" key="11">
    <source>
        <dbReference type="Proteomes" id="UP000002222"/>
    </source>
</evidence>
<evidence type="ECO:0000256" key="6">
    <source>
        <dbReference type="ARBA" id="ARBA00022989"/>
    </source>
</evidence>
<accession>D1B0R2</accession>
<dbReference type="InterPro" id="IPR050144">
    <property type="entry name" value="AAE_transporter"/>
</dbReference>
<feature type="transmembrane region" description="Helical" evidence="8">
    <location>
        <begin position="54"/>
        <end position="75"/>
    </location>
</feature>
<dbReference type="AlphaFoldDB" id="D1B0R2"/>
<proteinExistence type="inferred from homology"/>
<reference evidence="10 11" key="2">
    <citation type="journal article" date="2010" name="Stand. Genomic Sci.">
        <title>Complete genome sequence of Sulfurospirillum deleyianum type strain (5175).</title>
        <authorList>
            <person name="Sikorski J."/>
            <person name="Lapidus A."/>
            <person name="Copeland A."/>
            <person name="Glavina Del Rio T."/>
            <person name="Nolan M."/>
            <person name="Lucas S."/>
            <person name="Chen F."/>
            <person name="Tice H."/>
            <person name="Cheng J.F."/>
            <person name="Saunders E."/>
            <person name="Bruce D."/>
            <person name="Goodwin L."/>
            <person name="Pitluck S."/>
            <person name="Ovchinnikova G."/>
            <person name="Pati A."/>
            <person name="Ivanova N."/>
            <person name="Mavromatis K."/>
            <person name="Chen A."/>
            <person name="Palaniappan K."/>
            <person name="Chain P."/>
            <person name="Land M."/>
            <person name="Hauser L."/>
            <person name="Chang Y.J."/>
            <person name="Jeffries C.D."/>
            <person name="Brettin T."/>
            <person name="Detter J.C."/>
            <person name="Han C."/>
            <person name="Rohde M."/>
            <person name="Lang E."/>
            <person name="Spring S."/>
            <person name="Goker M."/>
            <person name="Bristow J."/>
            <person name="Eisen J.A."/>
            <person name="Markowitz V."/>
            <person name="Hugenholtz P."/>
            <person name="Kyrpides N.C."/>
            <person name="Klenk H.P."/>
        </authorList>
    </citation>
    <scope>NUCLEOTIDE SEQUENCE [LARGE SCALE GENOMIC DNA]</scope>
    <source>
        <strain evidence="11">ATCC 51133 / DSM 6946 / 5175</strain>
    </source>
</reference>
<dbReference type="NCBIfam" id="TIGR01625">
    <property type="entry name" value="YidE_YbjL_dupl"/>
    <property type="match status" value="2"/>
</dbReference>
<dbReference type="GO" id="GO:0008324">
    <property type="term" value="F:monoatomic cation transmembrane transporter activity"/>
    <property type="evidence" value="ECO:0007669"/>
    <property type="project" value="InterPro"/>
</dbReference>
<keyword evidence="7 8" id="KW-0472">Membrane</keyword>